<sequence>MNSMSFLGAPITGEHLSMMVLHSSSHSQRRHHPHHPHHPHTMSSSFNPTSSGNSRGETGLVSTSASSLNQHHAVGTPSLKLKSINAGASSGGVAGGSVTSLKARTPRPARFKCSFCPYMARDAGSRIVHERVHTGERPYSCGLCGKRFGYKNALQTHVRTHTGEKPYECEICTKRFTQLSNLKFHKKIHHPGVFSWLTTAVTGSLDPLMSLPTEVEARAMVYPSLDIESSVRLKCTFCGKQFGARKSLLKHLRHHSGSEPYECDICGKRFLTGDILRSHKDNSIYRKSQRKIIGTTGFSPTKSGRINYYKDSKALMTQFGPQDVTSPLTKDHNYKMTCIWKQNVLLAEHVFATKVAMSIKYRQIKPEDGPKVIDTGIINTKGLDFVMETNRIAALYEVDGAIVSAATASRGLDLTPIIIDSVKQIQHALGRGRKALHPSPGPMRYQCPVCPYSTNKKGHYVVHERVHTGEKPYKCPLCPYRATQKSSVTIHMVVHQRSASRI</sequence>
<dbReference type="FunFam" id="3.30.160.60:FF:000075">
    <property type="entry name" value="Putative zinc finger protein 536"/>
    <property type="match status" value="1"/>
</dbReference>
<evidence type="ECO:0000256" key="2">
    <source>
        <dbReference type="ARBA" id="ARBA00006991"/>
    </source>
</evidence>
<dbReference type="SMART" id="SM00355">
    <property type="entry name" value="ZnF_C2H2"/>
    <property type="match status" value="7"/>
</dbReference>
<feature type="compositionally biased region" description="Low complexity" evidence="12">
    <location>
        <begin position="41"/>
        <end position="54"/>
    </location>
</feature>
<evidence type="ECO:0000256" key="3">
    <source>
        <dbReference type="ARBA" id="ARBA00022723"/>
    </source>
</evidence>
<keyword evidence="6" id="KW-0862">Zinc</keyword>
<dbReference type="InParanoid" id="A0A7M7J882"/>
<reference evidence="14" key="1">
    <citation type="submission" date="2021-01" db="UniProtKB">
        <authorList>
            <consortium name="EnsemblMetazoa"/>
        </authorList>
    </citation>
    <scope>IDENTIFICATION</scope>
</reference>
<dbReference type="GO" id="GO:0005634">
    <property type="term" value="C:nucleus"/>
    <property type="evidence" value="ECO:0007669"/>
    <property type="project" value="UniProtKB-SubCell"/>
</dbReference>
<feature type="domain" description="C2H2-type" evidence="13">
    <location>
        <begin position="445"/>
        <end position="472"/>
    </location>
</feature>
<evidence type="ECO:0000256" key="6">
    <source>
        <dbReference type="ARBA" id="ARBA00022833"/>
    </source>
</evidence>
<dbReference type="FunFam" id="3.30.160.60:FF:000557">
    <property type="entry name" value="zinc finger and SCAN domain-containing protein 29"/>
    <property type="match status" value="1"/>
</dbReference>
<dbReference type="FunFam" id="3.30.160.60:FF:000912">
    <property type="entry name" value="Zinc finger protein 660"/>
    <property type="match status" value="1"/>
</dbReference>
<dbReference type="OMA" id="NICKRAF"/>
<organism evidence="14 15">
    <name type="scientific">Varroa destructor</name>
    <name type="common">Honeybee mite</name>
    <dbReference type="NCBI Taxonomy" id="109461"/>
    <lineage>
        <taxon>Eukaryota</taxon>
        <taxon>Metazoa</taxon>
        <taxon>Ecdysozoa</taxon>
        <taxon>Arthropoda</taxon>
        <taxon>Chelicerata</taxon>
        <taxon>Arachnida</taxon>
        <taxon>Acari</taxon>
        <taxon>Parasitiformes</taxon>
        <taxon>Mesostigmata</taxon>
        <taxon>Gamasina</taxon>
        <taxon>Dermanyssoidea</taxon>
        <taxon>Varroidae</taxon>
        <taxon>Varroa</taxon>
    </lineage>
</organism>
<keyword evidence="4" id="KW-0677">Repeat</keyword>
<evidence type="ECO:0000256" key="11">
    <source>
        <dbReference type="PROSITE-ProRule" id="PRU00042"/>
    </source>
</evidence>
<feature type="domain" description="C2H2-type" evidence="13">
    <location>
        <begin position="167"/>
        <end position="189"/>
    </location>
</feature>
<dbReference type="KEGG" id="vde:111243336"/>
<keyword evidence="15" id="KW-1185">Reference proteome</keyword>
<feature type="domain" description="C2H2-type" evidence="13">
    <location>
        <begin position="233"/>
        <end position="260"/>
    </location>
</feature>
<keyword evidence="10" id="KW-0539">Nucleus</keyword>
<dbReference type="RefSeq" id="XP_022644454.1">
    <property type="nucleotide sequence ID" value="XM_022788719.1"/>
</dbReference>
<evidence type="ECO:0000256" key="1">
    <source>
        <dbReference type="ARBA" id="ARBA00004123"/>
    </source>
</evidence>
<keyword evidence="7" id="KW-0805">Transcription regulation</keyword>
<evidence type="ECO:0000313" key="14">
    <source>
        <dbReference type="EnsemblMetazoa" id="XP_022644454"/>
    </source>
</evidence>
<name>A0A7M7J882_VARDE</name>
<comment type="similarity">
    <text evidence="2">Belongs to the krueppel C2H2-type zinc-finger protein family.</text>
</comment>
<dbReference type="OrthoDB" id="6474440at2759"/>
<dbReference type="PANTHER" id="PTHR24377">
    <property type="entry name" value="IP01015P-RELATED"/>
    <property type="match status" value="1"/>
</dbReference>
<dbReference type="Pfam" id="PF00096">
    <property type="entry name" value="zf-C2H2"/>
    <property type="match status" value="2"/>
</dbReference>
<evidence type="ECO:0000259" key="13">
    <source>
        <dbReference type="PROSITE" id="PS50157"/>
    </source>
</evidence>
<keyword evidence="8" id="KW-0238">DNA-binding</keyword>
<keyword evidence="5 11" id="KW-0863">Zinc-finger</keyword>
<dbReference type="Gene3D" id="3.30.160.60">
    <property type="entry name" value="Classic Zinc Finger"/>
    <property type="match status" value="6"/>
</dbReference>
<keyword evidence="9" id="KW-0804">Transcription</keyword>
<proteinExistence type="inferred from homology"/>
<dbReference type="InterPro" id="IPR036236">
    <property type="entry name" value="Znf_C2H2_sf"/>
</dbReference>
<accession>A0A7M7J882</accession>
<evidence type="ECO:0000256" key="12">
    <source>
        <dbReference type="SAM" id="MobiDB-lite"/>
    </source>
</evidence>
<dbReference type="InterPro" id="IPR050826">
    <property type="entry name" value="Krueppel_C2H2_ZnFinger"/>
</dbReference>
<feature type="compositionally biased region" description="Polar residues" evidence="12">
    <location>
        <begin position="60"/>
        <end position="69"/>
    </location>
</feature>
<protein>
    <recommendedName>
        <fullName evidence="13">C2H2-type domain-containing protein</fullName>
    </recommendedName>
</protein>
<feature type="compositionally biased region" description="Basic residues" evidence="12">
    <location>
        <begin position="27"/>
        <end position="40"/>
    </location>
</feature>
<evidence type="ECO:0000256" key="10">
    <source>
        <dbReference type="ARBA" id="ARBA00023242"/>
    </source>
</evidence>
<keyword evidence="3" id="KW-0479">Metal-binding</keyword>
<dbReference type="PROSITE" id="PS00028">
    <property type="entry name" value="ZINC_FINGER_C2H2_1"/>
    <property type="match status" value="2"/>
</dbReference>
<dbReference type="Pfam" id="PF13912">
    <property type="entry name" value="zf-C2H2_6"/>
    <property type="match status" value="1"/>
</dbReference>
<evidence type="ECO:0000256" key="9">
    <source>
        <dbReference type="ARBA" id="ARBA00023163"/>
    </source>
</evidence>
<dbReference type="Proteomes" id="UP000594260">
    <property type="component" value="Unplaced"/>
</dbReference>
<evidence type="ECO:0000313" key="15">
    <source>
        <dbReference type="Proteomes" id="UP000594260"/>
    </source>
</evidence>
<evidence type="ECO:0000256" key="8">
    <source>
        <dbReference type="ARBA" id="ARBA00023125"/>
    </source>
</evidence>
<feature type="domain" description="C2H2-type" evidence="13">
    <location>
        <begin position="261"/>
        <end position="291"/>
    </location>
</feature>
<dbReference type="PROSITE" id="PS50157">
    <property type="entry name" value="ZINC_FINGER_C2H2_2"/>
    <property type="match status" value="6"/>
</dbReference>
<dbReference type="GeneID" id="111243336"/>
<dbReference type="GO" id="GO:0008270">
    <property type="term" value="F:zinc ion binding"/>
    <property type="evidence" value="ECO:0007669"/>
    <property type="project" value="UniProtKB-KW"/>
</dbReference>
<feature type="domain" description="C2H2-type" evidence="13">
    <location>
        <begin position="111"/>
        <end position="138"/>
    </location>
</feature>
<evidence type="ECO:0000256" key="5">
    <source>
        <dbReference type="ARBA" id="ARBA00022771"/>
    </source>
</evidence>
<feature type="region of interest" description="Disordered" evidence="12">
    <location>
        <begin position="22"/>
        <end position="69"/>
    </location>
</feature>
<dbReference type="SUPFAM" id="SSF57667">
    <property type="entry name" value="beta-beta-alpha zinc fingers"/>
    <property type="match status" value="4"/>
</dbReference>
<evidence type="ECO:0000256" key="7">
    <source>
        <dbReference type="ARBA" id="ARBA00023015"/>
    </source>
</evidence>
<evidence type="ECO:0000256" key="4">
    <source>
        <dbReference type="ARBA" id="ARBA00022737"/>
    </source>
</evidence>
<dbReference type="AlphaFoldDB" id="A0A7M7J882"/>
<dbReference type="EnsemblMetazoa" id="XM_022788719">
    <property type="protein sequence ID" value="XP_022644454"/>
    <property type="gene ID" value="LOC111243336"/>
</dbReference>
<dbReference type="GO" id="GO:0003677">
    <property type="term" value="F:DNA binding"/>
    <property type="evidence" value="ECO:0007669"/>
    <property type="project" value="UniProtKB-KW"/>
</dbReference>
<feature type="domain" description="C2H2-type" evidence="13">
    <location>
        <begin position="139"/>
        <end position="166"/>
    </location>
</feature>
<comment type="subcellular location">
    <subcellularLocation>
        <location evidence="1">Nucleus</location>
    </subcellularLocation>
</comment>
<dbReference type="InterPro" id="IPR013087">
    <property type="entry name" value="Znf_C2H2_type"/>
</dbReference>